<reference evidence="9 10" key="1">
    <citation type="journal article" date="1998" name="Science">
        <title>Genome sequence of the nematode C. elegans: a platform for investigating biology.</title>
        <authorList>
            <consortium name="The C. elegans sequencing consortium"/>
            <person name="Sulson J.E."/>
            <person name="Waterston R."/>
        </authorList>
    </citation>
    <scope>NUCLEOTIDE SEQUENCE [LARGE SCALE GENOMIC DNA]</scope>
    <source>
        <strain evidence="9 10">Bristol N2</strain>
    </source>
</reference>
<proteinExistence type="evidence at protein level"/>
<dbReference type="GeneID" id="180352"/>
<dbReference type="FunFam" id="4.10.410.10:FF:000002">
    <property type="entry name" value="WAP, follistatin/kazal, immunoglobulin, kunitz and netrin domain-containing 2"/>
    <property type="match status" value="1"/>
</dbReference>
<feature type="compositionally biased region" description="Polar residues" evidence="5">
    <location>
        <begin position="1010"/>
        <end position="1025"/>
    </location>
</feature>
<feature type="region of interest" description="Disordered" evidence="5">
    <location>
        <begin position="1005"/>
        <end position="1051"/>
    </location>
</feature>
<dbReference type="CDD" id="cd00191">
    <property type="entry name" value="TY"/>
    <property type="match status" value="1"/>
</dbReference>
<dbReference type="MEROPS" id="I02.958"/>
<dbReference type="Pfam" id="PF14625">
    <property type="entry name" value="Lustrin_cystein"/>
    <property type="match status" value="3"/>
</dbReference>
<dbReference type="HOGENOM" id="CLU_000755_0_0_1"/>
<dbReference type="InterPro" id="IPR028150">
    <property type="entry name" value="Lustrin_cystein"/>
</dbReference>
<dbReference type="FunFam" id="4.10.410.10:FF:000044">
    <property type="entry name" value="Protein CBR-MLT-11"/>
    <property type="match status" value="1"/>
</dbReference>
<dbReference type="InterPro" id="IPR050098">
    <property type="entry name" value="TFPI/VKTCI-like"/>
</dbReference>
<feature type="domain" description="BPTI/Kunitz inhibitor" evidence="7">
    <location>
        <begin position="1083"/>
        <end position="1133"/>
    </location>
</feature>
<name>O45881_CAEEL</name>
<feature type="chain" id="PRO_5004158528" evidence="6">
    <location>
        <begin position="18"/>
        <end position="2175"/>
    </location>
</feature>
<dbReference type="CTD" id="180352"/>
<dbReference type="Pfam" id="PF00086">
    <property type="entry name" value="Thyroglobulin_1"/>
    <property type="match status" value="1"/>
</dbReference>
<dbReference type="InterPro" id="IPR000716">
    <property type="entry name" value="Thyroglobulin_1"/>
</dbReference>
<dbReference type="FunFam" id="4.10.800.10:FF:000018">
    <property type="entry name" value="CRE-MLT-11 protein"/>
    <property type="match status" value="1"/>
</dbReference>
<dbReference type="FunFam" id="4.10.410.10:FF:000048">
    <property type="entry name" value="Protein CBR-MLT-11"/>
    <property type="match status" value="1"/>
</dbReference>
<feature type="domain" description="BPTI/Kunitz inhibitor" evidence="7">
    <location>
        <begin position="1287"/>
        <end position="1337"/>
    </location>
</feature>
<feature type="domain" description="BPTI/Kunitz inhibitor" evidence="7">
    <location>
        <begin position="1788"/>
        <end position="1838"/>
    </location>
</feature>
<feature type="compositionally biased region" description="Low complexity" evidence="5">
    <location>
        <begin position="632"/>
        <end position="654"/>
    </location>
</feature>
<feature type="domain" description="BPTI/Kunitz inhibitor" evidence="7">
    <location>
        <begin position="737"/>
        <end position="787"/>
    </location>
</feature>
<keyword evidence="12" id="KW-1267">Proteomics identification</keyword>
<dbReference type="WormBase" id="W01F3.3a">
    <property type="protein sequence ID" value="CE40239"/>
    <property type="gene ID" value="WBGene00012186"/>
    <property type="gene designation" value="mlt-11"/>
</dbReference>
<dbReference type="FunFam" id="4.10.410.10:FF:000041">
    <property type="entry name" value="Protein CBR-MLT-11"/>
    <property type="match status" value="1"/>
</dbReference>
<dbReference type="SUPFAM" id="SSF57362">
    <property type="entry name" value="BPTI-like"/>
    <property type="match status" value="10"/>
</dbReference>
<feature type="compositionally biased region" description="Low complexity" evidence="5">
    <location>
        <begin position="160"/>
        <end position="176"/>
    </location>
</feature>
<dbReference type="MINT" id="O45881"/>
<keyword evidence="10" id="KW-1185">Reference proteome</keyword>
<dbReference type="GO" id="GO:0004867">
    <property type="term" value="F:serine-type endopeptidase inhibitor activity"/>
    <property type="evidence" value="ECO:0007669"/>
    <property type="project" value="UniProtKB-KW"/>
</dbReference>
<dbReference type="CDD" id="cd00109">
    <property type="entry name" value="Kunitz-type"/>
    <property type="match status" value="8"/>
</dbReference>
<dbReference type="ExpressionAtlas" id="O45881">
    <property type="expression patterns" value="baseline and differential"/>
</dbReference>
<feature type="domain" description="BPTI/Kunitz inhibitor" evidence="7">
    <location>
        <begin position="423"/>
        <end position="473"/>
    </location>
</feature>
<dbReference type="FunFam" id="4.10.410.10:FF:000043">
    <property type="entry name" value="CRE-MLT-11 protein"/>
    <property type="match status" value="1"/>
</dbReference>
<feature type="region of interest" description="Disordered" evidence="5">
    <location>
        <begin position="613"/>
        <end position="717"/>
    </location>
</feature>
<dbReference type="SUPFAM" id="SSF57610">
    <property type="entry name" value="Thyroglobulin type-1 domain"/>
    <property type="match status" value="1"/>
</dbReference>
<dbReference type="SMR" id="O45881"/>
<dbReference type="InterPro" id="IPR006150">
    <property type="entry name" value="Cys_repeat_1"/>
</dbReference>
<feature type="compositionally biased region" description="Low complexity" evidence="5">
    <location>
        <begin position="1527"/>
        <end position="1558"/>
    </location>
</feature>
<keyword evidence="2" id="KW-0722">Serine protease inhibitor</keyword>
<dbReference type="PROSITE" id="PS50279">
    <property type="entry name" value="BPTI_KUNITZ_2"/>
    <property type="match status" value="10"/>
</dbReference>
<evidence type="ECO:0007829" key="12">
    <source>
        <dbReference type="PeptideAtlas" id="O45881"/>
    </source>
</evidence>
<dbReference type="SMART" id="SM00211">
    <property type="entry name" value="TY"/>
    <property type="match status" value="1"/>
</dbReference>
<dbReference type="FunFam" id="4.10.410.10:FF:000039">
    <property type="entry name" value="Protein CBR-MLT-11"/>
    <property type="match status" value="1"/>
</dbReference>
<feature type="compositionally biased region" description="Low complexity" evidence="5">
    <location>
        <begin position="228"/>
        <end position="338"/>
    </location>
</feature>
<dbReference type="FunFam" id="4.10.410.10:FF:000035">
    <property type="entry name" value="Protein CBR-MLT-11"/>
    <property type="match status" value="1"/>
</dbReference>
<dbReference type="IntAct" id="O45881">
    <property type="interactions" value="1"/>
</dbReference>
<dbReference type="Gene3D" id="4.10.410.10">
    <property type="entry name" value="Pancreatic trypsin inhibitor Kunitz domain"/>
    <property type="match status" value="10"/>
</dbReference>
<evidence type="ECO:0000259" key="7">
    <source>
        <dbReference type="PROSITE" id="PS50279"/>
    </source>
</evidence>
<feature type="region of interest" description="Disordered" evidence="5">
    <location>
        <begin position="194"/>
        <end position="355"/>
    </location>
</feature>
<dbReference type="PIR" id="T26063">
    <property type="entry name" value="T26063"/>
</dbReference>
<dbReference type="PANTHER" id="PTHR10083:SF378">
    <property type="entry name" value="KUNITZ_BOVINE PANCREATIC TRYPSIN INHIBITOR DOMAIN PROTEIN"/>
    <property type="match status" value="1"/>
</dbReference>
<feature type="region of interest" description="Disordered" evidence="5">
    <location>
        <begin position="1527"/>
        <end position="1571"/>
    </location>
</feature>
<dbReference type="InterPro" id="IPR020901">
    <property type="entry name" value="Prtase_inh_Kunz-CS"/>
</dbReference>
<feature type="signal peptide" evidence="6">
    <location>
        <begin position="1"/>
        <end position="17"/>
    </location>
</feature>
<dbReference type="InterPro" id="IPR036880">
    <property type="entry name" value="Kunitz_BPTI_sf"/>
</dbReference>
<keyword evidence="6" id="KW-0732">Signal</keyword>
<evidence type="ECO:0000256" key="2">
    <source>
        <dbReference type="ARBA" id="ARBA00022900"/>
    </source>
</evidence>
<evidence type="ECO:0000313" key="10">
    <source>
        <dbReference type="Proteomes" id="UP000001940"/>
    </source>
</evidence>
<dbReference type="InterPro" id="IPR002223">
    <property type="entry name" value="Kunitz_BPTI"/>
</dbReference>
<feature type="domain" description="BPTI/Kunitz inhibitor" evidence="7">
    <location>
        <begin position="1223"/>
        <end position="1273"/>
    </location>
</feature>
<evidence type="ECO:0000256" key="1">
    <source>
        <dbReference type="ARBA" id="ARBA00022690"/>
    </source>
</evidence>
<accession>O45881</accession>
<evidence type="ECO:0000256" key="6">
    <source>
        <dbReference type="SAM" id="SignalP"/>
    </source>
</evidence>
<feature type="disulfide bond" evidence="4">
    <location>
        <begin position="379"/>
        <end position="386"/>
    </location>
</feature>
<evidence type="ECO:0000256" key="5">
    <source>
        <dbReference type="SAM" id="MobiDB-lite"/>
    </source>
</evidence>
<dbReference type="RefSeq" id="NP_001256940.1">
    <property type="nucleotide sequence ID" value="NM_001270011.3"/>
</dbReference>
<dbReference type="FunFam" id="4.10.410.10:FF:000006">
    <property type="entry name" value="Serine peptidase inhibitor, Kunitz type 1"/>
    <property type="match status" value="2"/>
</dbReference>
<keyword evidence="3 4" id="KW-1015">Disulfide bond</keyword>
<feature type="region of interest" description="Disordered" evidence="5">
    <location>
        <begin position="139"/>
        <end position="179"/>
    </location>
</feature>
<dbReference type="CDD" id="cd22626">
    <property type="entry name" value="Kunitz_ixolaris_2"/>
    <property type="match status" value="1"/>
</dbReference>
<dbReference type="SMART" id="SM00289">
    <property type="entry name" value="WR1"/>
    <property type="match status" value="4"/>
</dbReference>
<dbReference type="PeptideAtlas" id="O45881"/>
<feature type="domain" description="BPTI/Kunitz inhibitor" evidence="7">
    <location>
        <begin position="804"/>
        <end position="854"/>
    </location>
</feature>
<protein>
    <submittedName>
        <fullName evidence="9">Papilin</fullName>
    </submittedName>
</protein>
<organism evidence="9 10">
    <name type="scientific">Caenorhabditis elegans</name>
    <dbReference type="NCBI Taxonomy" id="6239"/>
    <lineage>
        <taxon>Eukaryota</taxon>
        <taxon>Metazoa</taxon>
        <taxon>Ecdysozoa</taxon>
        <taxon>Nematoda</taxon>
        <taxon>Chromadorea</taxon>
        <taxon>Rhabditida</taxon>
        <taxon>Rhabditina</taxon>
        <taxon>Rhabditomorpha</taxon>
        <taxon>Rhabditoidea</taxon>
        <taxon>Rhabditidae</taxon>
        <taxon>Peloderinae</taxon>
        <taxon>Caenorhabditis</taxon>
    </lineage>
</organism>
<evidence type="ECO:0000256" key="3">
    <source>
        <dbReference type="ARBA" id="ARBA00023157"/>
    </source>
</evidence>
<evidence type="ECO:0000259" key="8">
    <source>
        <dbReference type="PROSITE" id="PS51162"/>
    </source>
</evidence>
<comment type="caution">
    <text evidence="4">Lacks conserved residue(s) required for the propagation of feature annotation.</text>
</comment>
<feature type="domain" description="BPTI/Kunitz inhibitor" evidence="7">
    <location>
        <begin position="2117"/>
        <end position="2174"/>
    </location>
</feature>
<dbReference type="PROSITE" id="PS00484">
    <property type="entry name" value="THYROGLOBULIN_1_1"/>
    <property type="match status" value="1"/>
</dbReference>
<evidence type="ECO:0000313" key="11">
    <source>
        <dbReference type="WormBase" id="W01F3.3a"/>
    </source>
</evidence>
<feature type="compositionally biased region" description="Low complexity" evidence="5">
    <location>
        <begin position="662"/>
        <end position="672"/>
    </location>
</feature>
<dbReference type="Proteomes" id="UP000001940">
    <property type="component" value="Chromosome V"/>
</dbReference>
<gene>
    <name evidence="9 11" type="primary">mlt-11</name>
    <name evidence="9" type="ORF">CELE_W01F3.3</name>
    <name evidence="11" type="ORF">W01F3.3</name>
</gene>
<dbReference type="PROSITE" id="PS51162">
    <property type="entry name" value="THYROGLOBULIN_1_2"/>
    <property type="match status" value="1"/>
</dbReference>
<keyword evidence="1" id="KW-0646">Protease inhibitor</keyword>
<dbReference type="PRINTS" id="PR00759">
    <property type="entry name" value="BASICPTASE"/>
</dbReference>
<dbReference type="AGR" id="WB:WBGene00012186"/>
<dbReference type="SMART" id="SM00131">
    <property type="entry name" value="KU"/>
    <property type="match status" value="10"/>
</dbReference>
<dbReference type="PANTHER" id="PTHR10083">
    <property type="entry name" value="KUNITZ-TYPE PROTEASE INHIBITOR-RELATED"/>
    <property type="match status" value="1"/>
</dbReference>
<dbReference type="Pfam" id="PF00014">
    <property type="entry name" value="Kunitz_BPTI"/>
    <property type="match status" value="10"/>
</dbReference>
<dbReference type="PROSITE" id="PS00280">
    <property type="entry name" value="BPTI_KUNITZ_1"/>
    <property type="match status" value="7"/>
</dbReference>
<feature type="domain" description="BPTI/Kunitz inhibitor" evidence="7">
    <location>
        <begin position="866"/>
        <end position="916"/>
    </location>
</feature>
<dbReference type="OrthoDB" id="4473401at2759"/>
<dbReference type="InterPro" id="IPR036857">
    <property type="entry name" value="Thyroglobulin_1_sf"/>
</dbReference>
<feature type="compositionally biased region" description="Acidic residues" evidence="5">
    <location>
        <begin position="686"/>
        <end position="704"/>
    </location>
</feature>
<dbReference type="Bgee" id="WBGene00012186">
    <property type="expression patterns" value="Expressed in embryo and 4 other cell types or tissues"/>
</dbReference>
<sequence length="2175" mass="236668">MRLCVLLLAALVVATEAVDPCKRQPFRGRCPSQNGETPKRSQFVLRYYLRNGECVSYPYGHCATDPTEPNLYRYKEECEDACISNAPANLGVPKSTTEDYQKEILSKEVKRVEFYVTSTLNYGAPVDTTTIRNVYPLPVTTTETQAPPHHTTKPYQYHYTSPTTTTTKRPPTTTTTEDPQPFEFHELQEQAENPIPLDPKNSLQETSEQVDEQPFNFKEPTNSASDGSQQSVESTTTTTESPTTEASTTTTEAPTTTTSEEVTTTEITTEAPTTTEEVTTTETTIEAQTTTTTERMSPSTTKTSTTTTAKPTTTRSTTTQRPQTVATTEAPTTTTVEDVTTRAPRTECERRRASASSSSIRGGFVPACTASGDFERVQCETNGRQCFCVNTQGIEVPNSRTRDGTRPDCYSIQSSRTVNTKECVGVSLPGPCHGSFQRYFYNEDSQKCEQFTYSGCGGNGNNYESREACEDRCAPPPVGLPKCEIGEPLKTKIGVPVNCAKTDCPSGYRCSVVQHSSVCCPENNKVVGLQTSGARATRCSLPKERGPCDKYELRFYFNADLNECKYFFWGGCEGNQNNFERVEDCESACGVQKSGVTNRPNTEIRTTQGIRITPNGGKLSWEETEEDEEHAVPTTTPLAPSAPTVRVSTQRAPVPTTPRPTAPAVQTTTTRASRLETTRVPVKTVEDEEEEEEEVVEEEQEDGKEEPPLHVQPPVSQQNTVLLGGIEDTTTDSVNRCLHPRDSGNCRGQFVRWFFDDEKKNCDVFTYTGCQGNGNNFASKEECMAICHKPEPTPSATPDFSQVCSNDVDAGECNGVFERFAFDAEAQDCRAFTYGGCGGNGNNFATMQECRSRCVMAMKKSPVATCEADIEVGECAGVFSRFAFDKSINACRSFTYGGCGGNANNFATLQECTNKCVNRGVCPEPPACDTNRCQLVNDRSGCPFCSCPPVKQASPPGSITSIPKESLPNCPPLDRSACRDPCMMFHNRQGCEECICPQTAPTPPHVPTGRPTTVGQAQPPASSSRRVTEVGPPAPRTTEAAPPAPSSQPPRQFAVNTLQHQQTKPDQLPNLPRNLAAQIEEKCLQPVEPGPCKNFADRWYFNVDDGTCHPFKYGGCAGNRNHFFTQKECEVHCARFLKPVRAAGSKTLEAVKAVETVKQHKEQEPNGISRTMENVNLDLTESAPTGLPVSIVTAAPTVQASVVPLGTTPQPHFEPKFDGRVVCAMPPDAGVCTNYTPRWFFNSQTGQCEQFAYGSCGGNENNFFDRNTCERKCMPHHVILAQVPDRCSFDKDSGSGKGYNVKWYFNMKNLRCEQFVFEGLGGNTNQFETLSECERICTPSGPKTPTLPPTPTPATVAVPVPAQTPKVPQLPIGAPGSQVPLPTPTTVIEKTTPTVVDSQEEEYDDEEEDPIILPETNEMPPMPGLAPANTFGTSQFGVNGLIDDNVELRLPEVATTSRIAIPQVPTTVAPVAPVAPVAQPVQPIQPVQPVQSVQSLPQPAEIPRVVVPQSPGTPQPVVPQVSIVTPQAPQPTAAATSASTGPIAPEPTTAAPTTTETTPLPPSLAPHPPAAHAAKTVIPTYKAEPVLGREQIPTANDGQPIVGASPKETVNYQTGAKASGIRSFDGSQDQKISVDIFNKGADGPTKSINGMPACANGRTEVRYSDGRPVMCLPGKNQCPDGSSCYFNGIDFFCCPEEEDPYDKHAFGGYGGDETKNGYKVFGALNIRRLMDEVPLRQKRQTFGNSNSFNIDSVVAPLRFDAEKPRQVSRALRMKSSAAVPRHGANPLCIQPVVKGSCQEAHLRYYYDRVTDSCRLFEYSGCDGNANNFGSLEDCQRLCVLNIQSIKNGKVATTTAAPQITPEEEEKLAPGQCPGGRAPLGGSSPVLCGNSAESIGCPTSYYCRRGPPDVCCPGVDPKLMQPEEIVKDVSRGVVKNESHMPRGFNRQIFLSTPKYMCPDAADPLMLENGEPMLCGSGFDGVKMCPKGYYCAIDSARNSRLCCPLYGDAQRIASEEIFAPRLASNTETTTEAKVENIDVEESEDDEEEDGEDFVAHLQMKPNKPVNQVEELAKSSPIAADLSAEGGVSIDLGADEKKEVEEEDVTTTTEKMMVQDKSVCQIKPSEGRVCNDSETPTRTNLQYFYSPRDNRCKLFFFRGCGGNLNRFERKSDCEALCL</sequence>
<feature type="compositionally biased region" description="Pro residues" evidence="5">
    <location>
        <begin position="1559"/>
        <end position="1569"/>
    </location>
</feature>
<dbReference type="EMBL" id="BX284605">
    <property type="protein sequence ID" value="CAB07294.2"/>
    <property type="molecule type" value="Genomic_DNA"/>
</dbReference>
<evidence type="ECO:0000256" key="4">
    <source>
        <dbReference type="PROSITE-ProRule" id="PRU00500"/>
    </source>
</evidence>
<dbReference type="UCSC" id="W01F3.3">
    <property type="organism name" value="c. elegans"/>
</dbReference>
<feature type="domain" description="Thyroglobulin type-1" evidence="8">
    <location>
        <begin position="345"/>
        <end position="409"/>
    </location>
</feature>
<feature type="domain" description="BPTI/Kunitz inhibitor" evidence="7">
    <location>
        <begin position="539"/>
        <end position="589"/>
    </location>
</feature>
<dbReference type="MEROPS" id="I02.955"/>
<dbReference type="Gene3D" id="4.10.800.10">
    <property type="entry name" value="Thyroglobulin type-1"/>
    <property type="match status" value="1"/>
</dbReference>
<evidence type="ECO:0000313" key="9">
    <source>
        <dbReference type="EMBL" id="CAB07294.2"/>
    </source>
</evidence>